<accession>A0ABQ9GXB8</accession>
<evidence type="ECO:0000313" key="3">
    <source>
        <dbReference type="Proteomes" id="UP001159363"/>
    </source>
</evidence>
<evidence type="ECO:0000256" key="1">
    <source>
        <dbReference type="SAM" id="MobiDB-lite"/>
    </source>
</evidence>
<comment type="caution">
    <text evidence="2">The sequence shown here is derived from an EMBL/GenBank/DDBJ whole genome shotgun (WGS) entry which is preliminary data.</text>
</comment>
<gene>
    <name evidence="2" type="ORF">PR048_021123</name>
</gene>
<proteinExistence type="predicted"/>
<dbReference type="EMBL" id="JARBHB010000008">
    <property type="protein sequence ID" value="KAJ8876676.1"/>
    <property type="molecule type" value="Genomic_DNA"/>
</dbReference>
<feature type="region of interest" description="Disordered" evidence="1">
    <location>
        <begin position="173"/>
        <end position="197"/>
    </location>
</feature>
<organism evidence="2 3">
    <name type="scientific">Dryococelus australis</name>
    <dbReference type="NCBI Taxonomy" id="614101"/>
    <lineage>
        <taxon>Eukaryota</taxon>
        <taxon>Metazoa</taxon>
        <taxon>Ecdysozoa</taxon>
        <taxon>Arthropoda</taxon>
        <taxon>Hexapoda</taxon>
        <taxon>Insecta</taxon>
        <taxon>Pterygota</taxon>
        <taxon>Neoptera</taxon>
        <taxon>Polyneoptera</taxon>
        <taxon>Phasmatodea</taxon>
        <taxon>Verophasmatodea</taxon>
        <taxon>Anareolatae</taxon>
        <taxon>Phasmatidae</taxon>
        <taxon>Eurycanthinae</taxon>
        <taxon>Dryococelus</taxon>
    </lineage>
</organism>
<evidence type="ECO:0000313" key="2">
    <source>
        <dbReference type="EMBL" id="KAJ8876676.1"/>
    </source>
</evidence>
<keyword evidence="3" id="KW-1185">Reference proteome</keyword>
<protein>
    <submittedName>
        <fullName evidence="2">Uncharacterized protein</fullName>
    </submittedName>
</protein>
<dbReference type="Proteomes" id="UP001159363">
    <property type="component" value="Chromosome 7"/>
</dbReference>
<sequence length="452" mass="51568">MAAGRRLVPISDPVAPEHTLSFYSLCQLFINSTHMTHTFSSATMHRHITIKMYGCSSMQTWLGVDSRLKSSVKTPNQRSRVLRPPASRLVDLDVISAQCTSCAAGDYRYVGRERTLSERRPFTPEQAISIKTGKGKIYKCSTEEENPLKLKKLQVSTSAGSFQSNLAQVNEIESGGTSGLEGTGVEAKKSGWADRGGTTRQGGFLAEEWEEEVVLKVRGHRHEQQKCDDEGKSAAESCERRERREYKKNSCSRSVTTDLYHDRPMYFPIHHDDNMTYLVNISVLKHRFFYASSNLAVETMLKSCPRSPIHLWDFPPLCTFSEKSSTCKLFPRSHCGEPSEVSWWRRNTGLWLKPNDESKLLDLMRDSAMFLIYRTRNKHLKYEAAVHRSHQKRVVLRISHASQARIKMEKLLKARTPVRANFMKTHKAVMSETDTDEVRLQLVKLEHLGTQL</sequence>
<reference evidence="2 3" key="1">
    <citation type="submission" date="2023-02" db="EMBL/GenBank/DDBJ databases">
        <title>LHISI_Scaffold_Assembly.</title>
        <authorList>
            <person name="Stuart O.P."/>
            <person name="Cleave R."/>
            <person name="Magrath M.J.L."/>
            <person name="Mikheyev A.S."/>
        </authorList>
    </citation>
    <scope>NUCLEOTIDE SEQUENCE [LARGE SCALE GENOMIC DNA]</scope>
    <source>
        <strain evidence="2">Daus_M_001</strain>
        <tissue evidence="2">Leg muscle</tissue>
    </source>
</reference>
<name>A0ABQ9GXB8_9NEOP</name>